<keyword evidence="3" id="KW-1185">Reference proteome</keyword>
<gene>
    <name evidence="2" type="ORF">M3P05_02845</name>
</gene>
<protein>
    <recommendedName>
        <fullName evidence="4">Chromosome partition protein Smc</fullName>
    </recommendedName>
</protein>
<feature type="compositionally biased region" description="Polar residues" evidence="1">
    <location>
        <begin position="1"/>
        <end position="13"/>
    </location>
</feature>
<dbReference type="Proteomes" id="UP001203338">
    <property type="component" value="Unassembled WGS sequence"/>
</dbReference>
<dbReference type="EMBL" id="JAMFLX010000003">
    <property type="protein sequence ID" value="MCL6268888.1"/>
    <property type="molecule type" value="Genomic_DNA"/>
</dbReference>
<dbReference type="RefSeq" id="WP_249697723.1">
    <property type="nucleotide sequence ID" value="NZ_JAMFLX010000003.1"/>
</dbReference>
<proteinExistence type="predicted"/>
<name>A0ABT0PEB2_9GAMM</name>
<accession>A0ABT0PEB2</accession>
<evidence type="ECO:0008006" key="4">
    <source>
        <dbReference type="Google" id="ProtNLM"/>
    </source>
</evidence>
<evidence type="ECO:0000313" key="2">
    <source>
        <dbReference type="EMBL" id="MCL6268888.1"/>
    </source>
</evidence>
<feature type="region of interest" description="Disordered" evidence="1">
    <location>
        <begin position="201"/>
        <end position="231"/>
    </location>
</feature>
<evidence type="ECO:0000256" key="1">
    <source>
        <dbReference type="SAM" id="MobiDB-lite"/>
    </source>
</evidence>
<feature type="region of interest" description="Disordered" evidence="1">
    <location>
        <begin position="271"/>
        <end position="292"/>
    </location>
</feature>
<reference evidence="2 3" key="1">
    <citation type="submission" date="2022-05" db="EMBL/GenBank/DDBJ databases">
        <authorList>
            <person name="Park J.-S."/>
        </authorList>
    </citation>
    <scope>NUCLEOTIDE SEQUENCE [LARGE SCALE GENOMIC DNA]</scope>
    <source>
        <strain evidence="2 3">2012CJ34-2</strain>
    </source>
</reference>
<dbReference type="Gene3D" id="1.20.5.1700">
    <property type="match status" value="1"/>
</dbReference>
<sequence>MANPVRESTSRNSLYAELSTAESTTESGSVTPAPGMSYHHSSESMFDHEIKDLFDRSVAHKPGALSWLEFFGTAALSVGGLIYAPAIVGAGLAGLTIKKGYDIWSGWSASKNSEQLKQELLNRERPPVLYSSQIMDLASKDEESWVEGQSEMVGLLQRGVNPEESLATAKLSSDVQSPDSSLNPVLHADIHSPLLISDREVEGEVSPEGAATAQTHKPDPSEVVVEDSSVSDQDIFDRLEKQTGKLQKDAEALRSERDRLLGLLKDAGQSLDRRDAKDKERQETSKHLDADMQKLRTQNEALQDSVKDYSSQLQAKTEFANSLKAELFEKEEQFDALQAEYNQVKNELDGLKRDAEKFVEDVDSRARNSIHEQQREVEHTKNILGKIVNQEDQSLTDDELKEIVVQLELHKHQSENWEKLCKSIGAPGIDLQNLVDNWKHQADAAQKWHDTIDPLRAAGLDISDDKFLSLVQNVVFAQQEARPVRKNAR</sequence>
<evidence type="ECO:0000313" key="3">
    <source>
        <dbReference type="Proteomes" id="UP001203338"/>
    </source>
</evidence>
<feature type="compositionally biased region" description="Polar residues" evidence="1">
    <location>
        <begin position="20"/>
        <end position="30"/>
    </location>
</feature>
<feature type="region of interest" description="Disordered" evidence="1">
    <location>
        <begin position="1"/>
        <end position="41"/>
    </location>
</feature>
<organism evidence="2 3">
    <name type="scientific">Parendozoicomonas callyspongiae</name>
    <dbReference type="NCBI Taxonomy" id="2942213"/>
    <lineage>
        <taxon>Bacteria</taxon>
        <taxon>Pseudomonadati</taxon>
        <taxon>Pseudomonadota</taxon>
        <taxon>Gammaproteobacteria</taxon>
        <taxon>Oceanospirillales</taxon>
        <taxon>Endozoicomonadaceae</taxon>
        <taxon>Parendozoicomonas</taxon>
    </lineage>
</organism>
<comment type="caution">
    <text evidence="2">The sequence shown here is derived from an EMBL/GenBank/DDBJ whole genome shotgun (WGS) entry which is preliminary data.</text>
</comment>
<feature type="compositionally biased region" description="Low complexity" evidence="1">
    <location>
        <begin position="221"/>
        <end position="231"/>
    </location>
</feature>